<protein>
    <submittedName>
        <fullName evidence="2">11639_t:CDS:1</fullName>
    </submittedName>
</protein>
<dbReference type="SUPFAM" id="SSF50249">
    <property type="entry name" value="Nucleic acid-binding proteins"/>
    <property type="match status" value="1"/>
</dbReference>
<dbReference type="InterPro" id="IPR012340">
    <property type="entry name" value="NA-bd_OB-fold"/>
</dbReference>
<dbReference type="Gene3D" id="2.40.50.140">
    <property type="entry name" value="Nucleic acid-binding proteins"/>
    <property type="match status" value="1"/>
</dbReference>
<sequence length="244" mass="27960">KVTLQGQEVFYFLIGDPTAVCTLVVWENGKYFKEGDVIRITNGEVRLYGGKMELTAVKNSGTVKRYDQYCFKFVDSEEPNLSKYDWIEDPDSMEPKTHFIPVYGPEQTPAFPKPEQPPITPSQILPPSSQQQEQQQNRQPNLPPASSSSQGPPRKNSPHRFNSDGQRSSRRPSGYQPYRKDVTRGVNTNRSRPQELRDYDRRDYDRRDSRDGRDNRGNMNSGAGGGGRDFVHRDLDRPEDEQMS</sequence>
<dbReference type="Proteomes" id="UP000789831">
    <property type="component" value="Unassembled WGS sequence"/>
</dbReference>
<keyword evidence="3" id="KW-1185">Reference proteome</keyword>
<proteinExistence type="predicted"/>
<reference evidence="2" key="1">
    <citation type="submission" date="2021-06" db="EMBL/GenBank/DDBJ databases">
        <authorList>
            <person name="Kallberg Y."/>
            <person name="Tangrot J."/>
            <person name="Rosling A."/>
        </authorList>
    </citation>
    <scope>NUCLEOTIDE SEQUENCE</scope>
    <source>
        <strain evidence="2">MT106</strain>
    </source>
</reference>
<dbReference type="EMBL" id="CAJVPL010010540">
    <property type="protein sequence ID" value="CAG8681309.1"/>
    <property type="molecule type" value="Genomic_DNA"/>
</dbReference>
<dbReference type="OrthoDB" id="295715at2759"/>
<feature type="non-terminal residue" evidence="2">
    <location>
        <position position="244"/>
    </location>
</feature>
<dbReference type="AlphaFoldDB" id="A0A9N9ENB5"/>
<comment type="caution">
    <text evidence="2">The sequence shown here is derived from an EMBL/GenBank/DDBJ whole genome shotgun (WGS) entry which is preliminary data.</text>
</comment>
<feature type="compositionally biased region" description="Low complexity" evidence="1">
    <location>
        <begin position="121"/>
        <end position="140"/>
    </location>
</feature>
<organism evidence="2 3">
    <name type="scientific">Ambispora gerdemannii</name>
    <dbReference type="NCBI Taxonomy" id="144530"/>
    <lineage>
        <taxon>Eukaryota</taxon>
        <taxon>Fungi</taxon>
        <taxon>Fungi incertae sedis</taxon>
        <taxon>Mucoromycota</taxon>
        <taxon>Glomeromycotina</taxon>
        <taxon>Glomeromycetes</taxon>
        <taxon>Archaeosporales</taxon>
        <taxon>Ambisporaceae</taxon>
        <taxon>Ambispora</taxon>
    </lineage>
</organism>
<gene>
    <name evidence="2" type="ORF">AGERDE_LOCUS12685</name>
</gene>
<evidence type="ECO:0000313" key="3">
    <source>
        <dbReference type="Proteomes" id="UP000789831"/>
    </source>
</evidence>
<feature type="compositionally biased region" description="Pro residues" evidence="1">
    <location>
        <begin position="111"/>
        <end position="120"/>
    </location>
</feature>
<accession>A0A9N9ENB5</accession>
<evidence type="ECO:0000313" key="2">
    <source>
        <dbReference type="EMBL" id="CAG8681309.1"/>
    </source>
</evidence>
<name>A0A9N9ENB5_9GLOM</name>
<feature type="compositionally biased region" description="Basic and acidic residues" evidence="1">
    <location>
        <begin position="192"/>
        <end position="216"/>
    </location>
</feature>
<evidence type="ECO:0000256" key="1">
    <source>
        <dbReference type="SAM" id="MobiDB-lite"/>
    </source>
</evidence>
<feature type="region of interest" description="Disordered" evidence="1">
    <location>
        <begin position="97"/>
        <end position="244"/>
    </location>
</feature>